<evidence type="ECO:0000313" key="2">
    <source>
        <dbReference type="Proteomes" id="UP000193006"/>
    </source>
</evidence>
<dbReference type="EC" id="2.7.1.31" evidence="1"/>
<dbReference type="Proteomes" id="UP000193006">
    <property type="component" value="Chromosome"/>
</dbReference>
<proteinExistence type="predicted"/>
<dbReference type="PANTHER" id="PTHR21599:SF0">
    <property type="entry name" value="GLYCERATE KINASE"/>
    <property type="match status" value="1"/>
</dbReference>
<dbReference type="InterPro" id="IPR004381">
    <property type="entry name" value="Glycerate_kinase"/>
</dbReference>
<dbReference type="GO" id="GO:0031388">
    <property type="term" value="P:organic acid phosphorylation"/>
    <property type="evidence" value="ECO:0007669"/>
    <property type="project" value="InterPro"/>
</dbReference>
<gene>
    <name evidence="1" type="primary">glxK_3</name>
    <name evidence="1" type="ORF">BkAM31D_01645</name>
</gene>
<organism evidence="1 2">
    <name type="scientific">Halalkalibacter krulwichiae</name>
    <dbReference type="NCBI Taxonomy" id="199441"/>
    <lineage>
        <taxon>Bacteria</taxon>
        <taxon>Bacillati</taxon>
        <taxon>Bacillota</taxon>
        <taxon>Bacilli</taxon>
        <taxon>Bacillales</taxon>
        <taxon>Bacillaceae</taxon>
        <taxon>Halalkalibacter</taxon>
    </lineage>
</organism>
<dbReference type="GO" id="GO:0008887">
    <property type="term" value="F:glycerate kinase activity"/>
    <property type="evidence" value="ECO:0007669"/>
    <property type="project" value="UniProtKB-EC"/>
</dbReference>
<dbReference type="STRING" id="199441.BkAM31D_01645"/>
<reference evidence="1 2" key="1">
    <citation type="submission" date="2017-04" db="EMBL/GenBank/DDBJ databases">
        <title>Bacillus krulwichiae AM31D Genome sequencing and assembly.</title>
        <authorList>
            <person name="Krulwich T.A."/>
            <person name="Anastor L."/>
            <person name="Ehrlich R."/>
            <person name="Ehrlich G.D."/>
            <person name="Janto B."/>
        </authorList>
    </citation>
    <scope>NUCLEOTIDE SEQUENCE [LARGE SCALE GENOMIC DNA]</scope>
    <source>
        <strain evidence="1 2">AM31D</strain>
    </source>
</reference>
<dbReference type="Pfam" id="PF02595">
    <property type="entry name" value="Gly_kinase"/>
    <property type="match status" value="1"/>
</dbReference>
<sequence>MIAFLQAKLKPGIDIILDLIDFENEVKKADLVITGEGKTDIQTSYGKAPMGVGLRAKKHGVPVICISGSLDQGHENLEKHGICAFFSIMDKPQSLEVAIENTDRLMEETVKTLWNYISYLTGKYIPLLL</sequence>
<protein>
    <submittedName>
        <fullName evidence="1">Glycerate kinase</fullName>
        <ecNumber evidence="1">2.7.1.31</ecNumber>
    </submittedName>
</protein>
<dbReference type="InterPro" id="IPR018197">
    <property type="entry name" value="Glycerate_kinase_RE-like"/>
</dbReference>
<dbReference type="PANTHER" id="PTHR21599">
    <property type="entry name" value="GLYCERATE KINASE"/>
    <property type="match status" value="1"/>
</dbReference>
<keyword evidence="1" id="KW-0808">Transferase</keyword>
<name>A0A1Y9THG3_9BACI</name>
<dbReference type="AlphaFoldDB" id="A0A1Y9THG3"/>
<dbReference type="Gene3D" id="3.40.50.10350">
    <property type="entry name" value="Glycerate kinase, domain 1"/>
    <property type="match status" value="1"/>
</dbReference>
<evidence type="ECO:0000313" key="1">
    <source>
        <dbReference type="EMBL" id="ARK28659.1"/>
    </source>
</evidence>
<dbReference type="SUPFAM" id="SSF110738">
    <property type="entry name" value="Glycerate kinase I"/>
    <property type="match status" value="1"/>
</dbReference>
<keyword evidence="1" id="KW-0418">Kinase</keyword>
<keyword evidence="2" id="KW-1185">Reference proteome</keyword>
<dbReference type="InterPro" id="IPR036129">
    <property type="entry name" value="Glycerate_kinase_sf"/>
</dbReference>
<dbReference type="EMBL" id="CP020814">
    <property type="protein sequence ID" value="ARK28659.1"/>
    <property type="molecule type" value="Genomic_DNA"/>
</dbReference>
<accession>A0A1Y9THG3</accession>
<dbReference type="KEGG" id="bkw:BkAM31D_01645"/>